<dbReference type="Gene3D" id="2.40.50.140">
    <property type="entry name" value="Nucleic acid-binding proteins"/>
    <property type="match status" value="1"/>
</dbReference>
<dbReference type="Proteomes" id="UP000324222">
    <property type="component" value="Unassembled WGS sequence"/>
</dbReference>
<accession>A0A5B7CHZ2</accession>
<organism evidence="2 3">
    <name type="scientific">Portunus trituberculatus</name>
    <name type="common">Swimming crab</name>
    <name type="synonym">Neptunus trituberculatus</name>
    <dbReference type="NCBI Taxonomy" id="210409"/>
    <lineage>
        <taxon>Eukaryota</taxon>
        <taxon>Metazoa</taxon>
        <taxon>Ecdysozoa</taxon>
        <taxon>Arthropoda</taxon>
        <taxon>Crustacea</taxon>
        <taxon>Multicrustacea</taxon>
        <taxon>Malacostraca</taxon>
        <taxon>Eumalacostraca</taxon>
        <taxon>Eucarida</taxon>
        <taxon>Decapoda</taxon>
        <taxon>Pleocyemata</taxon>
        <taxon>Brachyura</taxon>
        <taxon>Eubrachyura</taxon>
        <taxon>Portunoidea</taxon>
        <taxon>Portunidae</taxon>
        <taxon>Portuninae</taxon>
        <taxon>Portunus</taxon>
    </lineage>
</organism>
<feature type="domain" description="CSD" evidence="1">
    <location>
        <begin position="5"/>
        <end position="74"/>
    </location>
</feature>
<dbReference type="CDD" id="cd04458">
    <property type="entry name" value="CSP_CDS"/>
    <property type="match status" value="1"/>
</dbReference>
<evidence type="ECO:0000313" key="2">
    <source>
        <dbReference type="EMBL" id="MPC08374.1"/>
    </source>
</evidence>
<dbReference type="PRINTS" id="PR00050">
    <property type="entry name" value="COLDSHOCK"/>
</dbReference>
<dbReference type="GO" id="GO:0003676">
    <property type="term" value="F:nucleic acid binding"/>
    <property type="evidence" value="ECO:0007669"/>
    <property type="project" value="InterPro"/>
</dbReference>
<keyword evidence="3" id="KW-1185">Reference proteome</keyword>
<name>A0A5B7CHZ2_PORTR</name>
<reference evidence="2 3" key="1">
    <citation type="submission" date="2019-05" db="EMBL/GenBank/DDBJ databases">
        <title>Another draft genome of Portunus trituberculatus and its Hox gene families provides insights of decapod evolution.</title>
        <authorList>
            <person name="Jeong J.-H."/>
            <person name="Song I."/>
            <person name="Kim S."/>
            <person name="Choi T."/>
            <person name="Kim D."/>
            <person name="Ryu S."/>
            <person name="Kim W."/>
        </authorList>
    </citation>
    <scope>NUCLEOTIDE SEQUENCE [LARGE SCALE GENOMIC DNA]</scope>
    <source>
        <tissue evidence="2">Muscle</tissue>
    </source>
</reference>
<dbReference type="Pfam" id="PF00313">
    <property type="entry name" value="CSD"/>
    <property type="match status" value="1"/>
</dbReference>
<dbReference type="OrthoDB" id="203339at2759"/>
<dbReference type="PANTHER" id="PTHR11544">
    <property type="entry name" value="COLD SHOCK DOMAIN CONTAINING PROTEINS"/>
    <property type="match status" value="1"/>
</dbReference>
<dbReference type="EMBL" id="VSRR010000027">
    <property type="protein sequence ID" value="MPC08374.1"/>
    <property type="molecule type" value="Genomic_DNA"/>
</dbReference>
<dbReference type="PROSITE" id="PS00352">
    <property type="entry name" value="CSD_1"/>
    <property type="match status" value="1"/>
</dbReference>
<sequence length="116" mass="13160">MASQQQHGQMKWYNYKRSFGFISDSSTKTDVFVHFTGLKRSLQRRLPHEGDKVHFTVCEGPEARDTARTGNITTTKPCALSPKSPLRTWDMEAKLCFIFSSTMAGWPCRTPTRVGS</sequence>
<evidence type="ECO:0000259" key="1">
    <source>
        <dbReference type="PROSITE" id="PS51857"/>
    </source>
</evidence>
<dbReference type="InterPro" id="IPR011129">
    <property type="entry name" value="CSD"/>
</dbReference>
<dbReference type="InterPro" id="IPR050181">
    <property type="entry name" value="Cold_shock_domain"/>
</dbReference>
<gene>
    <name evidence="2" type="primary">YB3</name>
    <name evidence="2" type="ORF">E2C01_000960</name>
</gene>
<dbReference type="InterPro" id="IPR019844">
    <property type="entry name" value="CSD_CS"/>
</dbReference>
<dbReference type="AlphaFoldDB" id="A0A5B7CHZ2"/>
<dbReference type="SMART" id="SM00357">
    <property type="entry name" value="CSP"/>
    <property type="match status" value="1"/>
</dbReference>
<dbReference type="PROSITE" id="PS51857">
    <property type="entry name" value="CSD_2"/>
    <property type="match status" value="1"/>
</dbReference>
<dbReference type="InterPro" id="IPR012340">
    <property type="entry name" value="NA-bd_OB-fold"/>
</dbReference>
<proteinExistence type="predicted"/>
<comment type="caution">
    <text evidence="2">The sequence shown here is derived from an EMBL/GenBank/DDBJ whole genome shotgun (WGS) entry which is preliminary data.</text>
</comment>
<protein>
    <submittedName>
        <fullName evidence="2">B box-binding protein</fullName>
    </submittedName>
</protein>
<evidence type="ECO:0000313" key="3">
    <source>
        <dbReference type="Proteomes" id="UP000324222"/>
    </source>
</evidence>
<dbReference type="SUPFAM" id="SSF50249">
    <property type="entry name" value="Nucleic acid-binding proteins"/>
    <property type="match status" value="1"/>
</dbReference>
<dbReference type="InterPro" id="IPR002059">
    <property type="entry name" value="CSP_DNA-bd"/>
</dbReference>